<feature type="compositionally biased region" description="Polar residues" evidence="1">
    <location>
        <begin position="301"/>
        <end position="328"/>
    </location>
</feature>
<dbReference type="STRING" id="177199.A0A420YLV4"/>
<dbReference type="Proteomes" id="UP000275385">
    <property type="component" value="Unassembled WGS sequence"/>
</dbReference>
<name>A0A420YLV4_9PEZI</name>
<dbReference type="AlphaFoldDB" id="A0A420YLV4"/>
<feature type="region of interest" description="Disordered" evidence="1">
    <location>
        <begin position="139"/>
        <end position="165"/>
    </location>
</feature>
<feature type="compositionally biased region" description="Polar residues" evidence="1">
    <location>
        <begin position="409"/>
        <end position="426"/>
    </location>
</feature>
<feature type="compositionally biased region" description="Polar residues" evidence="1">
    <location>
        <begin position="76"/>
        <end position="85"/>
    </location>
</feature>
<organism evidence="2 3">
    <name type="scientific">Coniochaeta pulveracea</name>
    <dbReference type="NCBI Taxonomy" id="177199"/>
    <lineage>
        <taxon>Eukaryota</taxon>
        <taxon>Fungi</taxon>
        <taxon>Dikarya</taxon>
        <taxon>Ascomycota</taxon>
        <taxon>Pezizomycotina</taxon>
        <taxon>Sordariomycetes</taxon>
        <taxon>Sordariomycetidae</taxon>
        <taxon>Coniochaetales</taxon>
        <taxon>Coniochaetaceae</taxon>
        <taxon>Coniochaeta</taxon>
    </lineage>
</organism>
<feature type="region of interest" description="Disordered" evidence="1">
    <location>
        <begin position="300"/>
        <end position="489"/>
    </location>
</feature>
<feature type="region of interest" description="Disordered" evidence="1">
    <location>
        <begin position="531"/>
        <end position="550"/>
    </location>
</feature>
<feature type="region of interest" description="Disordered" evidence="1">
    <location>
        <begin position="263"/>
        <end position="285"/>
    </location>
</feature>
<sequence length="550" mass="59083">MAFASEFHMPGSYRYADGPSPNGQPLSHTMVRPPMSPSTSSSVYNIGRSTGSLFSDVSMATTPGAVGAKRKRMSRGKSTPLTDWTNMDHDGNARPDKEKSRYILAGQIQTPGAAPLSTSGGILEDSTYSDVNYRRELGPEVGRDDLDSPSMRSSGLHLDATSSTPARAGGWSTFALSAIGGVVGKVLQFCKIGAFKGFHAGGGTGYDMGITVTPTEGSIASTWFNEQDLPTPSSDYHTPAEHNRQANFLRSDYAYFPDYNELSSGENTPRPAIKRRQVSHAKETHDDLARNWVVVGETSPEGLTTQQQENSAASSFTRPASNASTRPSLRSAPRYSIPTTASTRRMNAPISRQSNTPSRPANTNRLPVRHTTTSQTSFTTRSPTASTASFRVGSPAMPSPSRIPLPANASFSTPNPFAMASTTSSIRTHRRDQSNASTASVHSPVSSSSRRKSNLSDAPLNSPMSRRKSSLAPSMDSPRLTAEAKQLAAKKMAADREADVKMEAFNRRLMDMIRQGKEALGTKVEVEQDGDVGMSVGETPGWFDDDSGIL</sequence>
<proteinExistence type="predicted"/>
<dbReference type="EMBL" id="QVQW01000003">
    <property type="protein sequence ID" value="RKU48854.1"/>
    <property type="molecule type" value="Genomic_DNA"/>
</dbReference>
<feature type="region of interest" description="Disordered" evidence="1">
    <location>
        <begin position="11"/>
        <end position="42"/>
    </location>
</feature>
<feature type="compositionally biased region" description="Polar residues" evidence="1">
    <location>
        <begin position="337"/>
        <end position="365"/>
    </location>
</feature>
<protein>
    <submittedName>
        <fullName evidence="2">Uncharacterized protein</fullName>
    </submittedName>
</protein>
<accession>A0A420YLV4</accession>
<evidence type="ECO:0000256" key="1">
    <source>
        <dbReference type="SAM" id="MobiDB-lite"/>
    </source>
</evidence>
<comment type="caution">
    <text evidence="2">The sequence shown here is derived from an EMBL/GenBank/DDBJ whole genome shotgun (WGS) entry which is preliminary data.</text>
</comment>
<dbReference type="OrthoDB" id="5138418at2759"/>
<feature type="compositionally biased region" description="Low complexity" evidence="1">
    <location>
        <begin position="371"/>
        <end position="384"/>
    </location>
</feature>
<evidence type="ECO:0000313" key="2">
    <source>
        <dbReference type="EMBL" id="RKU48854.1"/>
    </source>
</evidence>
<feature type="region of interest" description="Disordered" evidence="1">
    <location>
        <begin position="64"/>
        <end position="96"/>
    </location>
</feature>
<gene>
    <name evidence="2" type="ORF">DL546_007735</name>
</gene>
<feature type="compositionally biased region" description="Basic and acidic residues" evidence="1">
    <location>
        <begin position="86"/>
        <end position="96"/>
    </location>
</feature>
<evidence type="ECO:0000313" key="3">
    <source>
        <dbReference type="Proteomes" id="UP000275385"/>
    </source>
</evidence>
<keyword evidence="3" id="KW-1185">Reference proteome</keyword>
<reference evidence="2 3" key="1">
    <citation type="submission" date="2018-08" db="EMBL/GenBank/DDBJ databases">
        <title>Draft genome of the lignicolous fungus Coniochaeta pulveracea.</title>
        <authorList>
            <person name="Borstlap C.J."/>
            <person name="De Witt R.N."/>
            <person name="Botha A."/>
            <person name="Volschenk H."/>
        </authorList>
    </citation>
    <scope>NUCLEOTIDE SEQUENCE [LARGE SCALE GENOMIC DNA]</scope>
    <source>
        <strain evidence="2 3">CAB683</strain>
    </source>
</reference>
<feature type="compositionally biased region" description="Low complexity" evidence="1">
    <location>
        <begin position="437"/>
        <end position="448"/>
    </location>
</feature>